<accession>A0A9W6WKP6</accession>
<dbReference type="OrthoDB" id="5532350at2759"/>
<proteinExistence type="inferred from homology"/>
<dbReference type="GO" id="GO:0042030">
    <property type="term" value="F:ATPase inhibitor activity"/>
    <property type="evidence" value="ECO:0007669"/>
    <property type="project" value="InterPro"/>
</dbReference>
<evidence type="ECO:0000256" key="3">
    <source>
        <dbReference type="ARBA" id="ARBA00023128"/>
    </source>
</evidence>
<evidence type="ECO:0000256" key="2">
    <source>
        <dbReference type="ARBA" id="ARBA00010901"/>
    </source>
</evidence>
<feature type="coiled-coil region" evidence="5">
    <location>
        <begin position="52"/>
        <end position="79"/>
    </location>
</feature>
<dbReference type="Proteomes" id="UP001165120">
    <property type="component" value="Unassembled WGS sequence"/>
</dbReference>
<comment type="subcellular location">
    <subcellularLocation>
        <location evidence="1">Mitochondrion</location>
    </subcellularLocation>
</comment>
<dbReference type="GO" id="GO:0005739">
    <property type="term" value="C:mitochondrion"/>
    <property type="evidence" value="ECO:0007669"/>
    <property type="project" value="UniProtKB-SubCell"/>
</dbReference>
<reference evidence="6" key="1">
    <citation type="submission" date="2023-04" db="EMBL/GenBank/DDBJ databases">
        <title>Candida boidinii NBRC 10035.</title>
        <authorList>
            <person name="Ichikawa N."/>
            <person name="Sato H."/>
            <person name="Tonouchi N."/>
        </authorList>
    </citation>
    <scope>NUCLEOTIDE SEQUENCE</scope>
    <source>
        <strain evidence="6">NBRC 10035</strain>
    </source>
</reference>
<comment type="similarity">
    <text evidence="2 4">Belongs to the ATPase inhibitor family.</text>
</comment>
<evidence type="ECO:0000313" key="6">
    <source>
        <dbReference type="EMBL" id="GME76979.1"/>
    </source>
</evidence>
<keyword evidence="3" id="KW-0496">Mitochondrion</keyword>
<name>A0A9W6WKP6_CANBO</name>
<evidence type="ECO:0000256" key="5">
    <source>
        <dbReference type="SAM" id="Coils"/>
    </source>
</evidence>
<evidence type="ECO:0000313" key="7">
    <source>
        <dbReference type="Proteomes" id="UP001165120"/>
    </source>
</evidence>
<comment type="caution">
    <text evidence="6">The sequence shown here is derived from an EMBL/GenBank/DDBJ whole genome shotgun (WGS) entry which is preliminary data.</text>
</comment>
<evidence type="ECO:0000256" key="1">
    <source>
        <dbReference type="ARBA" id="ARBA00004173"/>
    </source>
</evidence>
<evidence type="ECO:0000256" key="4">
    <source>
        <dbReference type="RuleBase" id="RU368087"/>
    </source>
</evidence>
<protein>
    <recommendedName>
        <fullName evidence="4">ATPase inhibitor, mitochondrial</fullName>
    </recommendedName>
</protein>
<comment type="function">
    <text evidence="4">Inhibits the enzyme activity of ATPase.</text>
</comment>
<dbReference type="EMBL" id="BSXN01002568">
    <property type="protein sequence ID" value="GME76979.1"/>
    <property type="molecule type" value="Genomic_DNA"/>
</dbReference>
<dbReference type="AlphaFoldDB" id="A0A9W6WKP6"/>
<dbReference type="Pfam" id="PF04568">
    <property type="entry name" value="IATP"/>
    <property type="match status" value="1"/>
</dbReference>
<keyword evidence="7" id="KW-1185">Reference proteome</keyword>
<sequence length="83" mass="9382">MFSRRAVATLSRSNRLIATRFYTEGATGATRSDGSNDSFTKREKAQEDFYVKKHQAEQIAALKEQLAKQKAQLDELESKVNSK</sequence>
<dbReference type="SUPFAM" id="SSF64602">
    <property type="entry name" value="F1 ATPase inhibitor, IF1, C-terminal domain"/>
    <property type="match status" value="1"/>
</dbReference>
<organism evidence="6 7">
    <name type="scientific">Candida boidinii</name>
    <name type="common">Yeast</name>
    <dbReference type="NCBI Taxonomy" id="5477"/>
    <lineage>
        <taxon>Eukaryota</taxon>
        <taxon>Fungi</taxon>
        <taxon>Dikarya</taxon>
        <taxon>Ascomycota</taxon>
        <taxon>Saccharomycotina</taxon>
        <taxon>Pichiomycetes</taxon>
        <taxon>Pichiales</taxon>
        <taxon>Pichiaceae</taxon>
        <taxon>Ogataea</taxon>
        <taxon>Ogataea/Candida clade</taxon>
    </lineage>
</organism>
<dbReference type="InterPro" id="IPR007648">
    <property type="entry name" value="ATPase_inhibitor_mt"/>
</dbReference>
<gene>
    <name evidence="6" type="ORF">Cboi02_000537700</name>
</gene>
<keyword evidence="5" id="KW-0175">Coiled coil</keyword>
<dbReference type="Gene3D" id="1.20.5.500">
    <property type="entry name" value="Single helix bin"/>
    <property type="match status" value="1"/>
</dbReference>